<dbReference type="OrthoDB" id="3350591at2759"/>
<protein>
    <submittedName>
        <fullName evidence="1">Uncharacterized protein</fullName>
    </submittedName>
</protein>
<dbReference type="RefSeq" id="XP_041553873.1">
    <property type="nucleotide sequence ID" value="XM_041700938.1"/>
</dbReference>
<reference evidence="1" key="1">
    <citation type="submission" date="2021-01" db="EMBL/GenBank/DDBJ databases">
        <authorList>
            <consortium name="Aspergillus puulaauensis MK2 genome sequencing consortium"/>
            <person name="Kazuki M."/>
            <person name="Futagami T."/>
        </authorList>
    </citation>
    <scope>NUCLEOTIDE SEQUENCE</scope>
    <source>
        <strain evidence="1">MK2</strain>
    </source>
</reference>
<accession>A0A7R7XI41</accession>
<dbReference type="InterPro" id="IPR022085">
    <property type="entry name" value="OpdG"/>
</dbReference>
<dbReference type="Proteomes" id="UP000654913">
    <property type="component" value="Chromosome 2"/>
</dbReference>
<sequence>MSGLNLRLELEEEELNQEVGGYKPREAVSILTRCLDSDENFSVREAFLHLYAMLPEREMQISYGDIPISRPELNLGGLLLDAGRQIPYSHPAQGKLVKLVQNLGRCDKFTKLIGMPGYAFYDGMTEFKRECHRIGAATWDTDAEAEQLVNLCAFQGRLASAGFLNPRELMIWWMRDTLERPATSYAWSTLVMGSALWIRYGASFLFQTMVLDPEPEAQYNQILGTYELYDGPVFGLERWNFWQRRFAEISISEPYVVNDEARQLAADAADYMAALARTVLAHA</sequence>
<name>A0A7R7XI41_9EURO</name>
<dbReference type="PANTHER" id="PTHR38797:SF4">
    <property type="entry name" value="NUCLEAR PORE COMPLEX PROTEIN NUP85"/>
    <property type="match status" value="1"/>
</dbReference>
<keyword evidence="2" id="KW-1185">Reference proteome</keyword>
<dbReference type="Pfam" id="PF12311">
    <property type="entry name" value="DUF3632"/>
    <property type="match status" value="1"/>
</dbReference>
<dbReference type="EMBL" id="AP024444">
    <property type="protein sequence ID" value="BCS21679.1"/>
    <property type="molecule type" value="Genomic_DNA"/>
</dbReference>
<organism evidence="1 2">
    <name type="scientific">Aspergillus puulaauensis</name>
    <dbReference type="NCBI Taxonomy" id="1220207"/>
    <lineage>
        <taxon>Eukaryota</taxon>
        <taxon>Fungi</taxon>
        <taxon>Dikarya</taxon>
        <taxon>Ascomycota</taxon>
        <taxon>Pezizomycotina</taxon>
        <taxon>Eurotiomycetes</taxon>
        <taxon>Eurotiomycetidae</taxon>
        <taxon>Eurotiales</taxon>
        <taxon>Aspergillaceae</taxon>
        <taxon>Aspergillus</taxon>
    </lineage>
</organism>
<dbReference type="GeneID" id="64971684"/>
<gene>
    <name evidence="1" type="ORF">APUU_22111S</name>
</gene>
<dbReference type="InterPro" id="IPR053204">
    <property type="entry name" value="Oxopyrrolidines_Biosynth-assoc"/>
</dbReference>
<evidence type="ECO:0000313" key="2">
    <source>
        <dbReference type="Proteomes" id="UP000654913"/>
    </source>
</evidence>
<dbReference type="PANTHER" id="PTHR38797">
    <property type="entry name" value="NUCLEAR PORE COMPLEX PROTEIN NUP85-RELATED"/>
    <property type="match status" value="1"/>
</dbReference>
<proteinExistence type="predicted"/>
<dbReference type="AlphaFoldDB" id="A0A7R7XI41"/>
<dbReference type="KEGG" id="apuu:APUU_22111S"/>
<evidence type="ECO:0000313" key="1">
    <source>
        <dbReference type="EMBL" id="BCS21679.1"/>
    </source>
</evidence>
<reference evidence="1" key="2">
    <citation type="submission" date="2021-02" db="EMBL/GenBank/DDBJ databases">
        <title>Aspergillus puulaauensis MK2 genome sequence.</title>
        <authorList>
            <person name="Futagami T."/>
            <person name="Mori K."/>
            <person name="Kadooka C."/>
            <person name="Tanaka T."/>
        </authorList>
    </citation>
    <scope>NUCLEOTIDE SEQUENCE</scope>
    <source>
        <strain evidence="1">MK2</strain>
    </source>
</reference>